<name>A0AAD4BSQ0_BOLED</name>
<keyword evidence="4 7" id="KW-0378">Hydrolase</keyword>
<dbReference type="EC" id="3.1.3.-" evidence="7"/>
<dbReference type="AlphaFoldDB" id="A0AAD4BSQ0"/>
<evidence type="ECO:0000256" key="1">
    <source>
        <dbReference type="ARBA" id="ARBA00001326"/>
    </source>
</evidence>
<keyword evidence="5 7" id="KW-0464">Manganese</keyword>
<dbReference type="Proteomes" id="UP001194468">
    <property type="component" value="Unassembled WGS sequence"/>
</dbReference>
<dbReference type="Pfam" id="PF01937">
    <property type="entry name" value="ARMT1-like_dom"/>
    <property type="match status" value="1"/>
</dbReference>
<comment type="caution">
    <text evidence="9">The sequence shown here is derived from an EMBL/GenBank/DDBJ whole genome shotgun (WGS) entry which is preliminary data.</text>
</comment>
<feature type="domain" description="Damage-control phosphatase ARMT1-like metal-binding" evidence="8">
    <location>
        <begin position="22"/>
        <end position="458"/>
    </location>
</feature>
<evidence type="ECO:0000313" key="10">
    <source>
        <dbReference type="Proteomes" id="UP001194468"/>
    </source>
</evidence>
<organism evidence="9 10">
    <name type="scientific">Boletus edulis BED1</name>
    <dbReference type="NCBI Taxonomy" id="1328754"/>
    <lineage>
        <taxon>Eukaryota</taxon>
        <taxon>Fungi</taxon>
        <taxon>Dikarya</taxon>
        <taxon>Basidiomycota</taxon>
        <taxon>Agaricomycotina</taxon>
        <taxon>Agaricomycetes</taxon>
        <taxon>Agaricomycetidae</taxon>
        <taxon>Boletales</taxon>
        <taxon>Boletineae</taxon>
        <taxon>Boletaceae</taxon>
        <taxon>Boletoideae</taxon>
        <taxon>Boletus</taxon>
    </lineage>
</organism>
<protein>
    <recommendedName>
        <fullName evidence="7">Sugar phosphate phosphatase</fullName>
        <ecNumber evidence="7">3.1.3.-</ecNumber>
    </recommendedName>
</protein>
<keyword evidence="3 7" id="KW-0479">Metal-binding</keyword>
<dbReference type="InterPro" id="IPR036075">
    <property type="entry name" value="ARMT-1-like_metal-bd_sf"/>
</dbReference>
<accession>A0AAD4BSQ0</accession>
<reference evidence="9" key="1">
    <citation type="submission" date="2019-10" db="EMBL/GenBank/DDBJ databases">
        <authorList>
            <consortium name="DOE Joint Genome Institute"/>
            <person name="Kuo A."/>
            <person name="Miyauchi S."/>
            <person name="Kiss E."/>
            <person name="Drula E."/>
            <person name="Kohler A."/>
            <person name="Sanchez-Garcia M."/>
            <person name="Andreopoulos B."/>
            <person name="Barry K.W."/>
            <person name="Bonito G."/>
            <person name="Buee M."/>
            <person name="Carver A."/>
            <person name="Chen C."/>
            <person name="Cichocki N."/>
            <person name="Clum A."/>
            <person name="Culley D."/>
            <person name="Crous P.W."/>
            <person name="Fauchery L."/>
            <person name="Girlanda M."/>
            <person name="Hayes R."/>
            <person name="Keri Z."/>
            <person name="LaButti K."/>
            <person name="Lipzen A."/>
            <person name="Lombard V."/>
            <person name="Magnuson J."/>
            <person name="Maillard F."/>
            <person name="Morin E."/>
            <person name="Murat C."/>
            <person name="Nolan M."/>
            <person name="Ohm R."/>
            <person name="Pangilinan J."/>
            <person name="Pereira M."/>
            <person name="Perotto S."/>
            <person name="Peter M."/>
            <person name="Riley R."/>
            <person name="Sitrit Y."/>
            <person name="Stielow B."/>
            <person name="Szollosi G."/>
            <person name="Zifcakova L."/>
            <person name="Stursova M."/>
            <person name="Spatafora J.W."/>
            <person name="Tedersoo L."/>
            <person name="Vaario L.-M."/>
            <person name="Yamada A."/>
            <person name="Yan M."/>
            <person name="Wang P."/>
            <person name="Xu J."/>
            <person name="Bruns T."/>
            <person name="Baldrian P."/>
            <person name="Vilgalys R."/>
            <person name="Henrissat B."/>
            <person name="Grigoriev I.V."/>
            <person name="Hibbett D."/>
            <person name="Nagy L.G."/>
            <person name="Martin F.M."/>
        </authorList>
    </citation>
    <scope>NUCLEOTIDE SEQUENCE</scope>
    <source>
        <strain evidence="9">BED1</strain>
    </source>
</reference>
<dbReference type="GO" id="GO:0005634">
    <property type="term" value="C:nucleus"/>
    <property type="evidence" value="ECO:0007669"/>
    <property type="project" value="TreeGrafter"/>
</dbReference>
<dbReference type="GO" id="GO:0046872">
    <property type="term" value="F:metal ion binding"/>
    <property type="evidence" value="ECO:0007669"/>
    <property type="project" value="UniProtKB-UniRule"/>
</dbReference>
<dbReference type="SUPFAM" id="SSF111321">
    <property type="entry name" value="AF1104-like"/>
    <property type="match status" value="1"/>
</dbReference>
<evidence type="ECO:0000256" key="6">
    <source>
        <dbReference type="ARBA" id="ARBA00048809"/>
    </source>
</evidence>
<gene>
    <name evidence="9" type="ORF">L210DRAFT_3544566</name>
</gene>
<comment type="cofactor">
    <cofactor evidence="7">
        <name>Mn(2+)</name>
        <dbReference type="ChEBI" id="CHEBI:29035"/>
    </cofactor>
    <cofactor evidence="7">
        <name>Ni(2+)</name>
        <dbReference type="ChEBI" id="CHEBI:49786"/>
    </cofactor>
</comment>
<dbReference type="Gene3D" id="1.20.930.60">
    <property type="match status" value="1"/>
</dbReference>
<evidence type="ECO:0000256" key="5">
    <source>
        <dbReference type="ARBA" id="ARBA00023211"/>
    </source>
</evidence>
<evidence type="ECO:0000313" key="9">
    <source>
        <dbReference type="EMBL" id="KAF8438602.1"/>
    </source>
</evidence>
<evidence type="ECO:0000256" key="3">
    <source>
        <dbReference type="ARBA" id="ARBA00022723"/>
    </source>
</evidence>
<dbReference type="InterPro" id="IPR002791">
    <property type="entry name" value="ARMT1-like_metal-bd"/>
</dbReference>
<comment type="function">
    <text evidence="7">Metal-dependent phosphatase that shows phosphatase activity against several substrates, including fructose-1-phosphate and fructose-6-phosphate. Its preference for fructose-1-phosphate, a strong glycating agent that causes DNA damage rather than a canonical yeast metabolite, suggests a damage-control function in hexose phosphate metabolism.</text>
</comment>
<proteinExistence type="inferred from homology"/>
<comment type="similarity">
    <text evidence="2 7">Belongs to the damage-control phosphatase family. Sugar phosphate phosphatase III subfamily.</text>
</comment>
<evidence type="ECO:0000259" key="8">
    <source>
        <dbReference type="Pfam" id="PF01937"/>
    </source>
</evidence>
<comment type="catalytic activity">
    <reaction evidence="1 7">
        <text>beta-D-fructose 1-phosphate + H2O = D-fructose + phosphate</text>
        <dbReference type="Rhea" id="RHEA:35603"/>
        <dbReference type="ChEBI" id="CHEBI:15377"/>
        <dbReference type="ChEBI" id="CHEBI:37721"/>
        <dbReference type="ChEBI" id="CHEBI:43474"/>
        <dbReference type="ChEBI" id="CHEBI:138881"/>
    </reaction>
</comment>
<dbReference type="EMBL" id="WHUW01000016">
    <property type="protein sequence ID" value="KAF8438602.1"/>
    <property type="molecule type" value="Genomic_DNA"/>
</dbReference>
<comment type="catalytic activity">
    <reaction evidence="6 7">
        <text>beta-D-fructose 6-phosphate = dihydroxyacetone + D-glyceraldehyde 3-phosphate</text>
        <dbReference type="Rhea" id="RHEA:28002"/>
        <dbReference type="ChEBI" id="CHEBI:16016"/>
        <dbReference type="ChEBI" id="CHEBI:57634"/>
        <dbReference type="ChEBI" id="CHEBI:59776"/>
    </reaction>
</comment>
<reference evidence="9" key="2">
    <citation type="journal article" date="2020" name="Nat. Commun.">
        <title>Large-scale genome sequencing of mycorrhizal fungi provides insights into the early evolution of symbiotic traits.</title>
        <authorList>
            <person name="Miyauchi S."/>
            <person name="Kiss E."/>
            <person name="Kuo A."/>
            <person name="Drula E."/>
            <person name="Kohler A."/>
            <person name="Sanchez-Garcia M."/>
            <person name="Morin E."/>
            <person name="Andreopoulos B."/>
            <person name="Barry K.W."/>
            <person name="Bonito G."/>
            <person name="Buee M."/>
            <person name="Carver A."/>
            <person name="Chen C."/>
            <person name="Cichocki N."/>
            <person name="Clum A."/>
            <person name="Culley D."/>
            <person name="Crous P.W."/>
            <person name="Fauchery L."/>
            <person name="Girlanda M."/>
            <person name="Hayes R.D."/>
            <person name="Keri Z."/>
            <person name="LaButti K."/>
            <person name="Lipzen A."/>
            <person name="Lombard V."/>
            <person name="Magnuson J."/>
            <person name="Maillard F."/>
            <person name="Murat C."/>
            <person name="Nolan M."/>
            <person name="Ohm R.A."/>
            <person name="Pangilinan J."/>
            <person name="Pereira M.F."/>
            <person name="Perotto S."/>
            <person name="Peter M."/>
            <person name="Pfister S."/>
            <person name="Riley R."/>
            <person name="Sitrit Y."/>
            <person name="Stielow J.B."/>
            <person name="Szollosi G."/>
            <person name="Zifcakova L."/>
            <person name="Stursova M."/>
            <person name="Spatafora J.W."/>
            <person name="Tedersoo L."/>
            <person name="Vaario L.M."/>
            <person name="Yamada A."/>
            <person name="Yan M."/>
            <person name="Wang P."/>
            <person name="Xu J."/>
            <person name="Bruns T."/>
            <person name="Baldrian P."/>
            <person name="Vilgalys R."/>
            <person name="Dunand C."/>
            <person name="Henrissat B."/>
            <person name="Grigoriev I.V."/>
            <person name="Hibbett D."/>
            <person name="Nagy L.G."/>
            <person name="Martin F.M."/>
        </authorList>
    </citation>
    <scope>NUCLEOTIDE SEQUENCE</scope>
    <source>
        <strain evidence="9">BED1</strain>
    </source>
</reference>
<sequence length="486" mass="56222">MFKPPYPPYDPQDKSGFSYATVLKRWPVIITGIIDHVHRLIHDMTMEAKRLAESGEDTLEHVKALKDKVEEGKEIISKASRLKYRMARDQELEPIPEDGDVDVDTYNAELANLATTHQNTWFTAPWLFAECYLYRLFRSYFNETRRWRNFDPFFAQKEDMFKHSATAIYQIATSMHELEHEKERLKSNPDNLLLLFREMIQMCLWGNATDLSLLTHLKPSDIEDLQTVLGKDTQLARQAFILKDDQEVMWEHIKTLGGSGKRCDFILDNAGFELFTDLVFADFLVTYTPYFSKVVFHPKLFPWFVSDVTPTDFESTITSLLSTTFFPETLLPDTRSTAHLQEMVMRWRSYLEQGTFVLSTDITEVNGQKVDGKAMVKFWTEPWPYWNMKERASQLWGWLHDSDLVVFKGDLNYRKLTGDAMWPISTPFTTALGPLAGTFPLLSLRTNKADIAVGIPQEIADDLDRKGENWRVSGKYALVSFEPRAG</sequence>
<dbReference type="GO" id="GO:0016791">
    <property type="term" value="F:phosphatase activity"/>
    <property type="evidence" value="ECO:0007669"/>
    <property type="project" value="TreeGrafter"/>
</dbReference>
<evidence type="ECO:0000256" key="2">
    <source>
        <dbReference type="ARBA" id="ARBA00009519"/>
    </source>
</evidence>
<evidence type="ECO:0000256" key="4">
    <source>
        <dbReference type="ARBA" id="ARBA00022801"/>
    </source>
</evidence>
<dbReference type="Gene3D" id="3.40.50.10880">
    <property type="entry name" value="Uncharacterised protein PF01937, DUF89, domain 3"/>
    <property type="match status" value="1"/>
</dbReference>
<keyword evidence="10" id="KW-1185">Reference proteome</keyword>
<evidence type="ECO:0000256" key="7">
    <source>
        <dbReference type="RuleBase" id="RU367030"/>
    </source>
</evidence>
<dbReference type="PANTHER" id="PTHR12260">
    <property type="entry name" value="DAMAGE-CONTROL PHOSPHATASE ARMT1"/>
    <property type="match status" value="1"/>
</dbReference>
<comment type="domain">
    <text evidence="7">Subfamily III proteins have a conserved RTxK motif about 40-50 residues from the C-terminus; the threonine may be replaced by serine or cysteine.</text>
</comment>
<dbReference type="InterPro" id="IPR039763">
    <property type="entry name" value="ARMT1"/>
</dbReference>
<dbReference type="GO" id="GO:0006974">
    <property type="term" value="P:DNA damage response"/>
    <property type="evidence" value="ECO:0007669"/>
    <property type="project" value="TreeGrafter"/>
</dbReference>
<dbReference type="PANTHER" id="PTHR12260:SF6">
    <property type="entry name" value="DAMAGE-CONTROL PHOSPHATASE ARMT1"/>
    <property type="match status" value="1"/>
</dbReference>